<dbReference type="GO" id="GO:0001510">
    <property type="term" value="P:RNA methylation"/>
    <property type="evidence" value="ECO:0007669"/>
    <property type="project" value="InterPro"/>
</dbReference>
<dbReference type="InterPro" id="IPR011023">
    <property type="entry name" value="Nop2p"/>
</dbReference>
<dbReference type="AlphaFoldDB" id="A0A8T4L1H3"/>
<dbReference type="Gene3D" id="3.40.50.150">
    <property type="entry name" value="Vaccinia Virus protein VP39"/>
    <property type="match status" value="1"/>
</dbReference>
<proteinExistence type="predicted"/>
<dbReference type="GO" id="GO:0006396">
    <property type="term" value="P:RNA processing"/>
    <property type="evidence" value="ECO:0007669"/>
    <property type="project" value="InterPro"/>
</dbReference>
<accession>A0A8T4L1H3</accession>
<dbReference type="NCBIfam" id="TIGR00446">
    <property type="entry name" value="nop2p"/>
    <property type="match status" value="1"/>
</dbReference>
<dbReference type="InterPro" id="IPR031341">
    <property type="entry name" value="Methyltr_RsmF_N"/>
</dbReference>
<keyword evidence="5" id="KW-0694">RNA-binding</keyword>
<dbReference type="Proteomes" id="UP000675968">
    <property type="component" value="Unassembled WGS sequence"/>
</dbReference>
<dbReference type="SUPFAM" id="SSF53335">
    <property type="entry name" value="S-adenosyl-L-methionine-dependent methyltransferases"/>
    <property type="match status" value="1"/>
</dbReference>
<sequence>MSKEVKTFIPKRFEEKYSDLLGEEFPAFLAACKTKLPRSVRANSLKISPGDLQKRLEVQGIELEPNLYLPGVFMVKTENVQLGQLPEHQKGFFVVQEVSSMIPPIVLDPKPEEVVLDLAAAPGMKTCQMAELMRNKGAIVAVDVAVERLKALWFNMNRMGILNTLVVHRDSRRFYSQVGFDKVLLDAPCSTEGFVRKRPDALKGWHPNLVLKKSHVQKQLIERAFSVLKPGGVLVYSTCTLSPEENEEVVDFLLRKNGNAQIEKIFFPGFKFRPGLVSYKNRRFHSSLDKTVRVLPQDNDSEAFFIAKIRKF</sequence>
<evidence type="ECO:0000313" key="8">
    <source>
        <dbReference type="Proteomes" id="UP000675968"/>
    </source>
</evidence>
<evidence type="ECO:0000256" key="3">
    <source>
        <dbReference type="ARBA" id="ARBA00022679"/>
    </source>
</evidence>
<gene>
    <name evidence="7" type="ORF">J4215_01235</name>
</gene>
<dbReference type="PANTHER" id="PTHR22807">
    <property type="entry name" value="NOP2 YEAST -RELATED NOL1/NOP2/FMU SUN DOMAIN-CONTAINING"/>
    <property type="match status" value="1"/>
</dbReference>
<organism evidence="7 8">
    <name type="scientific">Candidatus Iainarchaeum sp</name>
    <dbReference type="NCBI Taxonomy" id="3101447"/>
    <lineage>
        <taxon>Archaea</taxon>
        <taxon>Candidatus Iainarchaeota</taxon>
        <taxon>Candidatus Iainarchaeia</taxon>
        <taxon>Candidatus Iainarchaeales</taxon>
        <taxon>Candidatus Iainarchaeaceae</taxon>
        <taxon>Candidatus Iainarchaeum</taxon>
    </lineage>
</organism>
<dbReference type="Pfam" id="PF17125">
    <property type="entry name" value="Methyltr_RsmF_N"/>
    <property type="match status" value="1"/>
</dbReference>
<keyword evidence="2 7" id="KW-0489">Methyltransferase</keyword>
<reference evidence="7" key="1">
    <citation type="submission" date="2021-03" db="EMBL/GenBank/DDBJ databases">
        <authorList>
            <person name="Jaffe A."/>
        </authorList>
    </citation>
    <scope>NUCLEOTIDE SEQUENCE</scope>
    <source>
        <strain evidence="7">RIFCSPLOWO2_01_FULL_AR10_48_17</strain>
    </source>
</reference>
<name>A0A8T4L1H3_9ARCH</name>
<keyword evidence="4" id="KW-0949">S-adenosyl-L-methionine</keyword>
<evidence type="ECO:0000256" key="4">
    <source>
        <dbReference type="ARBA" id="ARBA00022691"/>
    </source>
</evidence>
<dbReference type="InterPro" id="IPR001678">
    <property type="entry name" value="MeTrfase_RsmB-F_NOP2_dom"/>
</dbReference>
<dbReference type="InterPro" id="IPR049560">
    <property type="entry name" value="MeTrfase_RsmB-F_NOP2_cat"/>
</dbReference>
<evidence type="ECO:0000313" key="7">
    <source>
        <dbReference type="EMBL" id="MBS3061188.1"/>
    </source>
</evidence>
<dbReference type="PROSITE" id="PS51686">
    <property type="entry name" value="SAM_MT_RSMB_NOP"/>
    <property type="match status" value="1"/>
</dbReference>
<keyword evidence="1" id="KW-0963">Cytoplasm</keyword>
<comment type="caution">
    <text evidence="7">The sequence shown here is derived from an EMBL/GenBank/DDBJ whole genome shotgun (WGS) entry which is preliminary data.</text>
</comment>
<evidence type="ECO:0000259" key="6">
    <source>
        <dbReference type="PROSITE" id="PS51686"/>
    </source>
</evidence>
<dbReference type="Pfam" id="PF01189">
    <property type="entry name" value="Methyltr_RsmB-F"/>
    <property type="match status" value="1"/>
</dbReference>
<dbReference type="GO" id="GO:0008173">
    <property type="term" value="F:RNA methyltransferase activity"/>
    <property type="evidence" value="ECO:0007669"/>
    <property type="project" value="InterPro"/>
</dbReference>
<dbReference type="GO" id="GO:0008757">
    <property type="term" value="F:S-adenosylmethionine-dependent methyltransferase activity"/>
    <property type="evidence" value="ECO:0007669"/>
    <property type="project" value="InterPro"/>
</dbReference>
<dbReference type="EMBL" id="JAGVWC010000008">
    <property type="protein sequence ID" value="MBS3061188.1"/>
    <property type="molecule type" value="Genomic_DNA"/>
</dbReference>
<dbReference type="PANTHER" id="PTHR22807:SF30">
    <property type="entry name" value="28S RRNA (CYTOSINE(4447)-C(5))-METHYLTRANSFERASE-RELATED"/>
    <property type="match status" value="1"/>
</dbReference>
<feature type="domain" description="SAM-dependent MTase RsmB/NOP-type" evidence="6">
    <location>
        <begin position="28"/>
        <end position="312"/>
    </location>
</feature>
<evidence type="ECO:0000256" key="5">
    <source>
        <dbReference type="ARBA" id="ARBA00022884"/>
    </source>
</evidence>
<evidence type="ECO:0000256" key="2">
    <source>
        <dbReference type="ARBA" id="ARBA00022603"/>
    </source>
</evidence>
<evidence type="ECO:0000256" key="1">
    <source>
        <dbReference type="ARBA" id="ARBA00022490"/>
    </source>
</evidence>
<dbReference type="InterPro" id="IPR029063">
    <property type="entry name" value="SAM-dependent_MTases_sf"/>
</dbReference>
<dbReference type="GO" id="GO:0003723">
    <property type="term" value="F:RNA binding"/>
    <property type="evidence" value="ECO:0007669"/>
    <property type="project" value="UniProtKB-KW"/>
</dbReference>
<keyword evidence="3" id="KW-0808">Transferase</keyword>
<dbReference type="PRINTS" id="PR02008">
    <property type="entry name" value="RCMTFAMILY"/>
</dbReference>
<reference evidence="7" key="2">
    <citation type="submission" date="2021-05" db="EMBL/GenBank/DDBJ databases">
        <title>Protein family content uncovers lineage relationships and bacterial pathway maintenance mechanisms in DPANN archaea.</title>
        <authorList>
            <person name="Castelle C.J."/>
            <person name="Meheust R."/>
            <person name="Jaffe A.L."/>
            <person name="Seitz K."/>
            <person name="Gong X."/>
            <person name="Baker B.J."/>
            <person name="Banfield J.F."/>
        </authorList>
    </citation>
    <scope>NUCLEOTIDE SEQUENCE</scope>
    <source>
        <strain evidence="7">RIFCSPLOWO2_01_FULL_AR10_48_17</strain>
    </source>
</reference>
<dbReference type="InterPro" id="IPR023267">
    <property type="entry name" value="RCMT"/>
</dbReference>
<protein>
    <submittedName>
        <fullName evidence="7">RsmB/NOP family class I SAM-dependent RNA methyltransferase</fullName>
    </submittedName>
</protein>
<dbReference type="CDD" id="cd02440">
    <property type="entry name" value="AdoMet_MTases"/>
    <property type="match status" value="1"/>
</dbReference>
<dbReference type="Gene3D" id="3.30.70.1170">
    <property type="entry name" value="Sun protein, domain 3"/>
    <property type="match status" value="1"/>
</dbReference>